<dbReference type="AlphaFoldDB" id="A0A1A7WZP9"/>
<dbReference type="EMBL" id="HADW01009780">
    <property type="protein sequence ID" value="SBP11180.1"/>
    <property type="molecule type" value="Transcribed_RNA"/>
</dbReference>
<evidence type="ECO:0000256" key="1">
    <source>
        <dbReference type="SAM" id="MobiDB-lite"/>
    </source>
</evidence>
<feature type="non-terminal residue" evidence="3">
    <location>
        <position position="97"/>
    </location>
</feature>
<dbReference type="InterPro" id="IPR046616">
    <property type="entry name" value="DUF6729"/>
</dbReference>
<proteinExistence type="predicted"/>
<evidence type="ECO:0000259" key="2">
    <source>
        <dbReference type="Pfam" id="PF20499"/>
    </source>
</evidence>
<evidence type="ECO:0000313" key="3">
    <source>
        <dbReference type="EMBL" id="SBP11180.1"/>
    </source>
</evidence>
<organism evidence="3">
    <name type="scientific">Iconisemion striatum</name>
    <dbReference type="NCBI Taxonomy" id="60296"/>
    <lineage>
        <taxon>Eukaryota</taxon>
        <taxon>Metazoa</taxon>
        <taxon>Chordata</taxon>
        <taxon>Craniata</taxon>
        <taxon>Vertebrata</taxon>
        <taxon>Euteleostomi</taxon>
        <taxon>Actinopterygii</taxon>
        <taxon>Neopterygii</taxon>
        <taxon>Teleostei</taxon>
        <taxon>Neoteleostei</taxon>
        <taxon>Acanthomorphata</taxon>
        <taxon>Ovalentaria</taxon>
        <taxon>Atherinomorphae</taxon>
        <taxon>Cyprinodontiformes</taxon>
        <taxon>Nothobranchiidae</taxon>
        <taxon>Iconisemion</taxon>
    </lineage>
</organism>
<dbReference type="Pfam" id="PF20499">
    <property type="entry name" value="DUF6729"/>
    <property type="match status" value="1"/>
</dbReference>
<feature type="domain" description="DUF6729" evidence="2">
    <location>
        <begin position="46"/>
        <end position="96"/>
    </location>
</feature>
<protein>
    <submittedName>
        <fullName evidence="3">Si:ch73-112l6.1</fullName>
    </submittedName>
</protein>
<feature type="region of interest" description="Disordered" evidence="1">
    <location>
        <begin position="1"/>
        <end position="33"/>
    </location>
</feature>
<accession>A0A1A7WZP9</accession>
<gene>
    <name evidence="3" type="primary">SI:CH73-112L6.1</name>
</gene>
<sequence>RGPAVLPPAPPAASAALLPESTEDRGPAVLPPAPPAASAALLPESWRAALTAEQQQWIGRVLFTRDAAGRPRLIADLNLWWYPSQPQLIYTQPPASP</sequence>
<feature type="non-terminal residue" evidence="3">
    <location>
        <position position="1"/>
    </location>
</feature>
<reference evidence="3" key="1">
    <citation type="submission" date="2016-05" db="EMBL/GenBank/DDBJ databases">
        <authorList>
            <person name="Lavstsen T."/>
            <person name="Jespersen J.S."/>
        </authorList>
    </citation>
    <scope>NUCLEOTIDE SEQUENCE</scope>
    <source>
        <tissue evidence="3">Brain</tissue>
    </source>
</reference>
<feature type="compositionally biased region" description="Pro residues" evidence="1">
    <location>
        <begin position="1"/>
        <end position="11"/>
    </location>
</feature>
<reference evidence="3" key="2">
    <citation type="submission" date="2016-06" db="EMBL/GenBank/DDBJ databases">
        <title>The genome of a short-lived fish provides insights into sex chromosome evolution and the genetic control of aging.</title>
        <authorList>
            <person name="Reichwald K."/>
            <person name="Felder M."/>
            <person name="Petzold A."/>
            <person name="Koch P."/>
            <person name="Groth M."/>
            <person name="Platzer M."/>
        </authorList>
    </citation>
    <scope>NUCLEOTIDE SEQUENCE</scope>
    <source>
        <tissue evidence="3">Brain</tissue>
    </source>
</reference>
<name>A0A1A7WZP9_9TELE</name>